<protein>
    <submittedName>
        <fullName evidence="1">Uncharacterized protein</fullName>
    </submittedName>
</protein>
<feature type="non-terminal residue" evidence="1">
    <location>
        <position position="401"/>
    </location>
</feature>
<gene>
    <name evidence="1" type="ORF">S01H1_13719</name>
</gene>
<accession>X0SAQ7</accession>
<sequence length="401" mass="45690">PEIAEAFGQFDEYPARFGELMELVGFGLRPTGTVAGGGPGGGRTWGEAFWAAHWDLPSITQGFEMYHREVTLADGSRFDEASLNLLLRALDVMPNWREPLRQIAYRVISRVDIRRLYQDGVSDEDKVREVYRHLGYTPEDADALTEMVKIRYPRGGGDDKDDLRQLTLTRIKEAYFRRLIDREEAFEKLVALDHSEEDAELVLSIWDFDLEWNPSLRFEVPFKDLSRSVITDAYRRGVFDFNRALVELVEGGLTQDDAEIVLELEDVKLEAELTDMEIDLILQDARALDITLAEAETRLLGLGLEVARVTFLVRREELRQLTKTRTLTVSHISRALRDGIFTDAVFLEKVEALGYTADDASVLLGLEGRPEQAKRQLSRSEVERLLRRQEITAADALARLD</sequence>
<organism evidence="1">
    <name type="scientific">marine sediment metagenome</name>
    <dbReference type="NCBI Taxonomy" id="412755"/>
    <lineage>
        <taxon>unclassified sequences</taxon>
        <taxon>metagenomes</taxon>
        <taxon>ecological metagenomes</taxon>
    </lineage>
</organism>
<comment type="caution">
    <text evidence="1">The sequence shown here is derived from an EMBL/GenBank/DDBJ whole genome shotgun (WGS) entry which is preliminary data.</text>
</comment>
<feature type="non-terminal residue" evidence="1">
    <location>
        <position position="1"/>
    </location>
</feature>
<proteinExistence type="predicted"/>
<reference evidence="1" key="1">
    <citation type="journal article" date="2014" name="Front. Microbiol.">
        <title>High frequency of phylogenetically diverse reductive dehalogenase-homologous genes in deep subseafloor sedimentary metagenomes.</title>
        <authorList>
            <person name="Kawai M."/>
            <person name="Futagami T."/>
            <person name="Toyoda A."/>
            <person name="Takaki Y."/>
            <person name="Nishi S."/>
            <person name="Hori S."/>
            <person name="Arai W."/>
            <person name="Tsubouchi T."/>
            <person name="Morono Y."/>
            <person name="Uchiyama I."/>
            <person name="Ito T."/>
            <person name="Fujiyama A."/>
            <person name="Inagaki F."/>
            <person name="Takami H."/>
        </authorList>
    </citation>
    <scope>NUCLEOTIDE SEQUENCE</scope>
    <source>
        <strain evidence="1">Expedition CK06-06</strain>
    </source>
</reference>
<dbReference type="EMBL" id="BARS01007090">
    <property type="protein sequence ID" value="GAF78138.1"/>
    <property type="molecule type" value="Genomic_DNA"/>
</dbReference>
<evidence type="ECO:0000313" key="1">
    <source>
        <dbReference type="EMBL" id="GAF78138.1"/>
    </source>
</evidence>
<dbReference type="AlphaFoldDB" id="X0SAQ7"/>
<name>X0SAQ7_9ZZZZ</name>